<feature type="domain" description="SsuA/THI5-like" evidence="2">
    <location>
        <begin position="52"/>
        <end position="137"/>
    </location>
</feature>
<evidence type="ECO:0000259" key="2">
    <source>
        <dbReference type="Pfam" id="PF09084"/>
    </source>
</evidence>
<proteinExistence type="predicted"/>
<evidence type="ECO:0000313" key="3">
    <source>
        <dbReference type="EMBL" id="BAT61911.1"/>
    </source>
</evidence>
<evidence type="ECO:0000256" key="1">
    <source>
        <dbReference type="SAM" id="SignalP"/>
    </source>
</evidence>
<evidence type="ECO:0000313" key="4">
    <source>
        <dbReference type="Proteomes" id="UP000236884"/>
    </source>
</evidence>
<dbReference type="Gene3D" id="3.40.190.10">
    <property type="entry name" value="Periplasmic binding protein-like II"/>
    <property type="match status" value="1"/>
</dbReference>
<feature type="chain" id="PRO_5006616057" evidence="1">
    <location>
        <begin position="24"/>
        <end position="141"/>
    </location>
</feature>
<feature type="signal peptide" evidence="1">
    <location>
        <begin position="1"/>
        <end position="23"/>
    </location>
</feature>
<dbReference type="InterPro" id="IPR006311">
    <property type="entry name" value="TAT_signal"/>
</dbReference>
<reference evidence="3 4" key="1">
    <citation type="submission" date="2015-08" db="EMBL/GenBank/DDBJ databases">
        <title>Investigation of the bacterial diversity of lava forest soil.</title>
        <authorList>
            <person name="Lee J.S."/>
        </authorList>
    </citation>
    <scope>NUCLEOTIDE SEQUENCE [LARGE SCALE GENOMIC DNA]</scope>
    <source>
        <strain evidence="3 4">GJW-30</strain>
    </source>
</reference>
<name>A0A0S3Q140_9BRAD</name>
<sequence length="141" mass="14781">MLSRRTLLAATAALALPSTGSFAQANKELRIGYQKSGVWVIARQQQLLEKRFAKHGLGVKWIEFTSGPPLLEAINAGAVDIGGVGDSPPIFAQAAGAAIVYVAGVPVNNGQAIVVKPNSRIRDLKDLKGARVAFTKGSECA</sequence>
<dbReference type="InterPro" id="IPR015168">
    <property type="entry name" value="SsuA/THI5"/>
</dbReference>
<accession>A0A0S3Q140</accession>
<organism evidence="3 4">
    <name type="scientific">Variibacter gotjawalensis</name>
    <dbReference type="NCBI Taxonomy" id="1333996"/>
    <lineage>
        <taxon>Bacteria</taxon>
        <taxon>Pseudomonadati</taxon>
        <taxon>Pseudomonadota</taxon>
        <taxon>Alphaproteobacteria</taxon>
        <taxon>Hyphomicrobiales</taxon>
        <taxon>Nitrobacteraceae</taxon>
        <taxon>Variibacter</taxon>
    </lineage>
</organism>
<dbReference type="SUPFAM" id="SSF53850">
    <property type="entry name" value="Periplasmic binding protein-like II"/>
    <property type="match status" value="1"/>
</dbReference>
<keyword evidence="4" id="KW-1185">Reference proteome</keyword>
<dbReference type="EMBL" id="AP014946">
    <property type="protein sequence ID" value="BAT61911.1"/>
    <property type="molecule type" value="Genomic_DNA"/>
</dbReference>
<keyword evidence="1" id="KW-0732">Signal</keyword>
<gene>
    <name evidence="3" type="primary">ssuA_11</name>
    <name evidence="3" type="ORF">GJW-30_1_04473</name>
</gene>
<protein>
    <submittedName>
        <fullName evidence="3">Putative aliphatic sulfonates-binding protein</fullName>
    </submittedName>
</protein>
<dbReference type="PANTHER" id="PTHR30024">
    <property type="entry name" value="ALIPHATIC SULFONATES-BINDING PROTEIN-RELATED"/>
    <property type="match status" value="1"/>
</dbReference>
<dbReference type="KEGG" id="vgo:GJW-30_1_04473"/>
<dbReference type="Proteomes" id="UP000236884">
    <property type="component" value="Chromosome"/>
</dbReference>
<dbReference type="PROSITE" id="PS51318">
    <property type="entry name" value="TAT"/>
    <property type="match status" value="1"/>
</dbReference>
<dbReference type="Pfam" id="PF09084">
    <property type="entry name" value="NMT1"/>
    <property type="match status" value="1"/>
</dbReference>
<dbReference type="PANTHER" id="PTHR30024:SF42">
    <property type="entry name" value="ALIPHATIC SULFONATES-BINDING PROTEIN-RELATED"/>
    <property type="match status" value="1"/>
</dbReference>
<dbReference type="AlphaFoldDB" id="A0A0S3Q140"/>